<dbReference type="RefSeq" id="WP_138078340.1">
    <property type="nucleotide sequence ID" value="NZ_CP040004.1"/>
</dbReference>
<accession>A0A4P9A2B5</accession>
<dbReference type="InterPro" id="IPR000788">
    <property type="entry name" value="RNR_lg_C"/>
</dbReference>
<evidence type="ECO:0000313" key="13">
    <source>
        <dbReference type="Proteomes" id="UP000310639"/>
    </source>
</evidence>
<organism evidence="12 13">
    <name type="scientific">Candidatus Nanosynbacter featherlites</name>
    <dbReference type="NCBI Taxonomy" id="2572088"/>
    <lineage>
        <taxon>Bacteria</taxon>
        <taxon>Candidatus Saccharimonadota</taxon>
        <taxon>Candidatus Saccharimonadia</taxon>
        <taxon>Candidatus Nanosynbacterales</taxon>
        <taxon>Candidatus Nanosynbacteraceae</taxon>
        <taxon>Candidatus Nanosynbacter</taxon>
    </lineage>
</organism>
<dbReference type="InterPro" id="IPR039718">
    <property type="entry name" value="Rrm1"/>
</dbReference>
<comment type="similarity">
    <text evidence="1 10">Belongs to the ribonucleoside diphosphate reductase large chain family.</text>
</comment>
<evidence type="ECO:0000256" key="4">
    <source>
        <dbReference type="ARBA" id="ARBA00022741"/>
    </source>
</evidence>
<dbReference type="PRINTS" id="PR01183">
    <property type="entry name" value="RIBORDTASEM1"/>
</dbReference>
<dbReference type="AlphaFoldDB" id="A0A4P9A2B5"/>
<dbReference type="EC" id="1.17.4.1" evidence="2 10"/>
<dbReference type="PROSITE" id="PS00089">
    <property type="entry name" value="RIBORED_LARGE"/>
    <property type="match status" value="1"/>
</dbReference>
<reference evidence="12 13" key="1">
    <citation type="submission" date="2019-04" db="EMBL/GenBank/DDBJ databases">
        <title>Saccharibacteria TM7 genomes.</title>
        <authorList>
            <person name="Bor B."/>
            <person name="He X."/>
            <person name="Chen T."/>
            <person name="Dewhirst F.E."/>
        </authorList>
    </citation>
    <scope>NUCLEOTIDE SEQUENCE [LARGE SCALE GENOMIC DNA]</scope>
    <source>
        <strain evidence="12 13">BB001</strain>
    </source>
</reference>
<dbReference type="PANTHER" id="PTHR11573:SF6">
    <property type="entry name" value="RIBONUCLEOSIDE-DIPHOSPHATE REDUCTASE LARGE SUBUNIT"/>
    <property type="match status" value="1"/>
</dbReference>
<evidence type="ECO:0000259" key="11">
    <source>
        <dbReference type="PROSITE" id="PS51161"/>
    </source>
</evidence>
<protein>
    <recommendedName>
        <fullName evidence="2 10">Ribonucleoside-diphosphate reductase</fullName>
        <ecNumber evidence="2 10">1.17.4.1</ecNumber>
    </recommendedName>
</protein>
<evidence type="ECO:0000256" key="5">
    <source>
        <dbReference type="ARBA" id="ARBA00022840"/>
    </source>
</evidence>
<keyword evidence="13" id="KW-1185">Reference proteome</keyword>
<dbReference type="OrthoDB" id="9762933at2"/>
<dbReference type="Pfam" id="PF03477">
    <property type="entry name" value="ATP-cone"/>
    <property type="match status" value="1"/>
</dbReference>
<keyword evidence="5 9" id="KW-0067">ATP-binding</keyword>
<dbReference type="KEGG" id="nft:FBF37_00210"/>
<dbReference type="UniPathway" id="UPA00326"/>
<evidence type="ECO:0000256" key="3">
    <source>
        <dbReference type="ARBA" id="ARBA00022533"/>
    </source>
</evidence>
<keyword evidence="6 10" id="KW-0560">Oxidoreductase</keyword>
<evidence type="ECO:0000256" key="6">
    <source>
        <dbReference type="ARBA" id="ARBA00023002"/>
    </source>
</evidence>
<dbReference type="InterPro" id="IPR005144">
    <property type="entry name" value="ATP-cone_dom"/>
</dbReference>
<keyword evidence="7 10" id="KW-0215">Deoxyribonucleotide synthesis</keyword>
<evidence type="ECO:0000313" key="12">
    <source>
        <dbReference type="EMBL" id="QCT41908.1"/>
    </source>
</evidence>
<dbReference type="GO" id="GO:0005971">
    <property type="term" value="C:ribonucleoside-diphosphate reductase complex"/>
    <property type="evidence" value="ECO:0007669"/>
    <property type="project" value="TreeGrafter"/>
</dbReference>
<gene>
    <name evidence="12" type="ORF">FBF37_00210</name>
</gene>
<sequence>MSVIHVVKRDGTKEPFDANKINIALLKAAEGLPDQVSKVVQVATELQLTLFDGITTEQLDQAVIQTTLQNVKDDPDYDKIAARLLLKTIYKSILGDYQSVDELKKLHAKEFPKFVKAAVKEGLLDTRMADGRFDLKKLGEALDPAKDDLSKYLGVITNRNRYALRKQNGQPMETPQFTHMRIAMGLSYNEKDPTAAAIVFYNHMSSLEYVPGGSTRVNAGGSFPQLSNCFLLNVDDDMESIAKAVRDTMWIAKGTGGIGIGFTKLRAAGSPVKTTNTESTGPIPFMKMIDTALFAVSRKGKKAGAAAIYMENWHLNFPQFIDLRSNSGDPYMRTRFANTAVFISDEFMKRVQKDQDWYLFDPADTPDLPELYGEEFSARYKEYIKLAEAGKMRVFEKTSARQQFKQILTSLQATSHPWLTWKDTINVRALNNNTGTIHLSNLCTEITLPQDKDNIATCNLISINLSAFLNEDKTWDWDRLKEASRAAVRQLDNLVDITKTPITEAMHSNNQTRAIGLGLMGFTDVLEKLGYCYESTEAYDLIDKLTEFISYHAIDQSADLAQELGSYPTYKGSGWSKGILPIDTLETLSTDRKVKVKIDHKSSLDWDALRVKVKKGMRNATLMAIAPTANIGHIAGTTPGIDPQFAQIFSRSTLNGKFLEVNNNLVRDLKALNLWDDIKEEVFANQGDIQHIDAIPQKLKDVYKTSFQLSPYAFIEVAARAQKWVDQAISRNMYLETRDIDEYVEIYSEAWRRGLKTTYYLHVKPRHQSEQTTVSVEKIAEQKIRTGAGKARGFGFAKINK</sequence>
<feature type="domain" description="ATP-cone" evidence="11">
    <location>
        <begin position="4"/>
        <end position="95"/>
    </location>
</feature>
<dbReference type="NCBIfam" id="TIGR02506">
    <property type="entry name" value="NrdE_NrdA"/>
    <property type="match status" value="1"/>
</dbReference>
<evidence type="ECO:0000256" key="8">
    <source>
        <dbReference type="ARBA" id="ARBA00047754"/>
    </source>
</evidence>
<dbReference type="SUPFAM" id="SSF51998">
    <property type="entry name" value="PFL-like glycyl radical enzymes"/>
    <property type="match status" value="1"/>
</dbReference>
<evidence type="ECO:0000256" key="7">
    <source>
        <dbReference type="ARBA" id="ARBA00023116"/>
    </source>
</evidence>
<proteinExistence type="inferred from homology"/>
<keyword evidence="4 9" id="KW-0547">Nucleotide-binding</keyword>
<dbReference type="EMBL" id="CP040004">
    <property type="protein sequence ID" value="QCT41908.1"/>
    <property type="molecule type" value="Genomic_DNA"/>
</dbReference>
<dbReference type="PANTHER" id="PTHR11573">
    <property type="entry name" value="RIBONUCLEOSIDE-DIPHOSPHATE REDUCTASE LARGE CHAIN"/>
    <property type="match status" value="1"/>
</dbReference>
<name>A0A4P9A2B5_9BACT</name>
<dbReference type="InterPro" id="IPR008926">
    <property type="entry name" value="RNR_R1-su_N"/>
</dbReference>
<dbReference type="GO" id="GO:0009263">
    <property type="term" value="P:deoxyribonucleotide biosynthetic process"/>
    <property type="evidence" value="ECO:0007669"/>
    <property type="project" value="UniProtKB-KW"/>
</dbReference>
<evidence type="ECO:0000256" key="2">
    <source>
        <dbReference type="ARBA" id="ARBA00012274"/>
    </source>
</evidence>
<dbReference type="GO" id="GO:0005524">
    <property type="term" value="F:ATP binding"/>
    <property type="evidence" value="ECO:0007669"/>
    <property type="project" value="UniProtKB-UniRule"/>
</dbReference>
<keyword evidence="3" id="KW-0021">Allosteric enzyme</keyword>
<dbReference type="PROSITE" id="PS51161">
    <property type="entry name" value="ATP_CONE"/>
    <property type="match status" value="1"/>
</dbReference>
<dbReference type="GO" id="GO:0004748">
    <property type="term" value="F:ribonucleoside-diphosphate reductase activity, thioredoxin disulfide as acceptor"/>
    <property type="evidence" value="ECO:0007669"/>
    <property type="project" value="UniProtKB-EC"/>
</dbReference>
<evidence type="ECO:0000256" key="9">
    <source>
        <dbReference type="PROSITE-ProRule" id="PRU00492"/>
    </source>
</evidence>
<evidence type="ECO:0000256" key="1">
    <source>
        <dbReference type="ARBA" id="ARBA00010406"/>
    </source>
</evidence>
<evidence type="ECO:0000256" key="10">
    <source>
        <dbReference type="RuleBase" id="RU003410"/>
    </source>
</evidence>
<dbReference type="NCBIfam" id="NF005101">
    <property type="entry name" value="PRK06539.1"/>
    <property type="match status" value="1"/>
</dbReference>
<dbReference type="Pfam" id="PF02867">
    <property type="entry name" value="Ribonuc_red_lgC"/>
    <property type="match status" value="1"/>
</dbReference>
<dbReference type="InterPro" id="IPR013509">
    <property type="entry name" value="RNR_lsu_N"/>
</dbReference>
<dbReference type="Pfam" id="PF00317">
    <property type="entry name" value="Ribonuc_red_lgN"/>
    <property type="match status" value="1"/>
</dbReference>
<comment type="function">
    <text evidence="10">Provides the precursors necessary for DNA synthesis. Catalyzes the biosynthesis of deoxyribonucleotides from the corresponding ribonucleotides.</text>
</comment>
<dbReference type="InterPro" id="IPR013346">
    <property type="entry name" value="NrdE_NrdA_C"/>
</dbReference>
<dbReference type="SUPFAM" id="SSF48168">
    <property type="entry name" value="R1 subunit of ribonucleotide reductase, N-terminal domain"/>
    <property type="match status" value="1"/>
</dbReference>
<dbReference type="Proteomes" id="UP000310639">
    <property type="component" value="Chromosome"/>
</dbReference>
<dbReference type="Gene3D" id="3.20.70.20">
    <property type="match status" value="1"/>
</dbReference>
<comment type="catalytic activity">
    <reaction evidence="8 10">
        <text>a 2'-deoxyribonucleoside 5'-diphosphate + [thioredoxin]-disulfide + H2O = a ribonucleoside 5'-diphosphate + [thioredoxin]-dithiol</text>
        <dbReference type="Rhea" id="RHEA:23252"/>
        <dbReference type="Rhea" id="RHEA-COMP:10698"/>
        <dbReference type="Rhea" id="RHEA-COMP:10700"/>
        <dbReference type="ChEBI" id="CHEBI:15377"/>
        <dbReference type="ChEBI" id="CHEBI:29950"/>
        <dbReference type="ChEBI" id="CHEBI:50058"/>
        <dbReference type="ChEBI" id="CHEBI:57930"/>
        <dbReference type="ChEBI" id="CHEBI:73316"/>
        <dbReference type="EC" id="1.17.4.1"/>
    </reaction>
</comment>